<protein>
    <submittedName>
        <fullName evidence="10">Acetyl/propionyl/methylcrotonyl-CoA carboxylase subunit alpha</fullName>
    </submittedName>
</protein>
<dbReference type="RefSeq" id="WP_220108117.1">
    <property type="nucleotide sequence ID" value="NZ_JAHZST010000001.1"/>
</dbReference>
<dbReference type="InterPro" id="IPR050856">
    <property type="entry name" value="Biotin_carboxylase_complex"/>
</dbReference>
<reference evidence="10 11" key="1">
    <citation type="submission" date="2021-07" db="EMBL/GenBank/DDBJ databases">
        <title>Shewanella sp. nov, isolated from SCS.</title>
        <authorList>
            <person name="Cao W.R."/>
        </authorList>
    </citation>
    <scope>NUCLEOTIDE SEQUENCE [LARGE SCALE GENOMIC DNA]</scope>
    <source>
        <strain evidence="10 11">NR704-98</strain>
    </source>
</reference>
<dbReference type="SUPFAM" id="SSF51230">
    <property type="entry name" value="Single hybrid motif"/>
    <property type="match status" value="1"/>
</dbReference>
<dbReference type="PROSITE" id="PS50968">
    <property type="entry name" value="BIOTINYL_LIPOYL"/>
    <property type="match status" value="1"/>
</dbReference>
<dbReference type="Pfam" id="PF00289">
    <property type="entry name" value="Biotin_carb_N"/>
    <property type="match status" value="1"/>
</dbReference>
<dbReference type="InterPro" id="IPR005481">
    <property type="entry name" value="BC-like_N"/>
</dbReference>
<dbReference type="Pfam" id="PF02785">
    <property type="entry name" value="Biotin_carb_C"/>
    <property type="match status" value="1"/>
</dbReference>
<keyword evidence="3 6" id="KW-0547">Nucleotide-binding</keyword>
<dbReference type="InterPro" id="IPR000089">
    <property type="entry name" value="Biotin_lipoyl"/>
</dbReference>
<keyword evidence="4 6" id="KW-0067">ATP-binding</keyword>
<proteinExistence type="predicted"/>
<evidence type="ECO:0000256" key="6">
    <source>
        <dbReference type="PROSITE-ProRule" id="PRU00409"/>
    </source>
</evidence>
<dbReference type="InterPro" id="IPR001882">
    <property type="entry name" value="Biotin_BS"/>
</dbReference>
<keyword evidence="11" id="KW-1185">Reference proteome</keyword>
<feature type="domain" description="ATP-grasp" evidence="8">
    <location>
        <begin position="135"/>
        <end position="332"/>
    </location>
</feature>
<keyword evidence="2" id="KW-0436">Ligase</keyword>
<dbReference type="Pfam" id="PF00364">
    <property type="entry name" value="Biotin_lipoyl"/>
    <property type="match status" value="1"/>
</dbReference>
<evidence type="ECO:0000259" key="9">
    <source>
        <dbReference type="PROSITE" id="PS50979"/>
    </source>
</evidence>
<dbReference type="InterPro" id="IPR005482">
    <property type="entry name" value="Biotin_COase_C"/>
</dbReference>
<sequence>MVAHTSKNNNTGKTLLIKKLLIANRGEIACRIIKTAKTMGIRTVALYSDADIDARHVAMADESFYLGGSAPADSYLKGELIVEIAKKSGAQAIHPGYGFLSENADFARLCEQSNIAFVGPSAAAIDSMGSKSAAKEIMGAAKVPLVPGYHGDKQEDTLLVSEANKMGFPLLIKAAFGGGGKGMRIVENEAEVLDAIHSARREAISSFGNDKLLMERYLRQPRHVEVQVFADNHGNCIYLSDRDCSIQRRHQKVVEEAPAPGLSDELRVKMGEAAVAAAKAIDYQGAGTVEFLLDTDNSFYFMEMNTRLQVEHPVTELVTGQDLVKWQLMVASGHPLPLAQDEVRIHGHSFEVRIYAEDPQNEFLPASGKLNFLREPEQSKFVRIDSGIRENDVISNFYDPMISKLIVWDESRPRALQRLVHSLESYQISGLKHNIEFLANIAEHQAFRDANFSTDFIDRYGDGLIGRGLSGSASKDEQTALALAALYQVCARKVAAKACAINSNDPYSPWGTVSGFRLNSASQHQVSLLDDNHELQHLELIETSVGGKSIFQMQQGDNLYVLNGELHGELLHAEISLSQADKNRDPLTDKNQAHKFKVPVSQVDDDFTLFINSSSYHFRAIQTELTEEQECLADKLKAPMNGTVVTHLVNAGDTVTAGQGLMVMEAMKMEYTIESPFDGVVSAFYFDIGELVSDGALLVDVEPANKEEG</sequence>
<dbReference type="InterPro" id="IPR011054">
    <property type="entry name" value="Rudment_hybrid_motif"/>
</dbReference>
<dbReference type="InterPro" id="IPR011053">
    <property type="entry name" value="Single_hybrid_motif"/>
</dbReference>
<evidence type="ECO:0000313" key="10">
    <source>
        <dbReference type="EMBL" id="MBW8182421.1"/>
    </source>
</evidence>
<evidence type="ECO:0000313" key="11">
    <source>
        <dbReference type="Proteomes" id="UP001195963"/>
    </source>
</evidence>
<dbReference type="SUPFAM" id="SSF56059">
    <property type="entry name" value="Glutathione synthetase ATP-binding domain-like"/>
    <property type="match status" value="1"/>
</dbReference>
<feature type="domain" description="Biotin carboxylation" evidence="9">
    <location>
        <begin position="16"/>
        <end position="462"/>
    </location>
</feature>
<dbReference type="CDD" id="cd06850">
    <property type="entry name" value="biotinyl_domain"/>
    <property type="match status" value="1"/>
</dbReference>
<dbReference type="Gene3D" id="2.40.50.100">
    <property type="match status" value="1"/>
</dbReference>
<dbReference type="PANTHER" id="PTHR18866:SF33">
    <property type="entry name" value="METHYLCROTONOYL-COA CARBOXYLASE SUBUNIT ALPHA, MITOCHONDRIAL-RELATED"/>
    <property type="match status" value="1"/>
</dbReference>
<feature type="domain" description="Lipoyl-binding" evidence="7">
    <location>
        <begin position="627"/>
        <end position="702"/>
    </location>
</feature>
<dbReference type="InterPro" id="IPR016185">
    <property type="entry name" value="PreATP-grasp_dom_sf"/>
</dbReference>
<dbReference type="SMART" id="SM00878">
    <property type="entry name" value="Biotin_carb_C"/>
    <property type="match status" value="1"/>
</dbReference>
<comment type="cofactor">
    <cofactor evidence="1">
        <name>biotin</name>
        <dbReference type="ChEBI" id="CHEBI:57586"/>
    </cofactor>
</comment>
<evidence type="ECO:0000256" key="4">
    <source>
        <dbReference type="ARBA" id="ARBA00022840"/>
    </source>
</evidence>
<accession>A0ABS7DYB3</accession>
<dbReference type="PROSITE" id="PS00866">
    <property type="entry name" value="CPSASE_1"/>
    <property type="match status" value="1"/>
</dbReference>
<evidence type="ECO:0000256" key="1">
    <source>
        <dbReference type="ARBA" id="ARBA00001953"/>
    </source>
</evidence>
<dbReference type="InterPro" id="IPR011764">
    <property type="entry name" value="Biotin_carboxylation_dom"/>
</dbReference>
<name>A0ABS7DYB3_9GAMM</name>
<organism evidence="10 11">
    <name type="scientific">Shewanella nanhaiensis</name>
    <dbReference type="NCBI Taxonomy" id="2864872"/>
    <lineage>
        <taxon>Bacteria</taxon>
        <taxon>Pseudomonadati</taxon>
        <taxon>Pseudomonadota</taxon>
        <taxon>Gammaproteobacteria</taxon>
        <taxon>Alteromonadales</taxon>
        <taxon>Shewanellaceae</taxon>
        <taxon>Shewanella</taxon>
    </lineage>
</organism>
<dbReference type="Proteomes" id="UP001195963">
    <property type="component" value="Unassembled WGS sequence"/>
</dbReference>
<dbReference type="PROSITE" id="PS00867">
    <property type="entry name" value="CPSASE_2"/>
    <property type="match status" value="1"/>
</dbReference>
<dbReference type="PROSITE" id="PS00188">
    <property type="entry name" value="BIOTIN"/>
    <property type="match status" value="1"/>
</dbReference>
<evidence type="ECO:0000256" key="3">
    <source>
        <dbReference type="ARBA" id="ARBA00022741"/>
    </source>
</evidence>
<dbReference type="Gene3D" id="3.30.470.20">
    <property type="entry name" value="ATP-grasp fold, B domain"/>
    <property type="match status" value="1"/>
</dbReference>
<evidence type="ECO:0000259" key="7">
    <source>
        <dbReference type="PROSITE" id="PS50968"/>
    </source>
</evidence>
<dbReference type="SUPFAM" id="SSF52440">
    <property type="entry name" value="PreATP-grasp domain"/>
    <property type="match status" value="1"/>
</dbReference>
<gene>
    <name evidence="10" type="ORF">K0625_01975</name>
</gene>
<dbReference type="EMBL" id="JAHZST010000001">
    <property type="protein sequence ID" value="MBW8182421.1"/>
    <property type="molecule type" value="Genomic_DNA"/>
</dbReference>
<dbReference type="InterPro" id="IPR011761">
    <property type="entry name" value="ATP-grasp"/>
</dbReference>
<dbReference type="InterPro" id="IPR005479">
    <property type="entry name" value="CPAse_ATP-bd"/>
</dbReference>
<dbReference type="PROSITE" id="PS50975">
    <property type="entry name" value="ATP_GRASP"/>
    <property type="match status" value="1"/>
</dbReference>
<evidence type="ECO:0000256" key="5">
    <source>
        <dbReference type="ARBA" id="ARBA00023267"/>
    </source>
</evidence>
<dbReference type="SUPFAM" id="SSF51246">
    <property type="entry name" value="Rudiment single hybrid motif"/>
    <property type="match status" value="1"/>
</dbReference>
<comment type="caution">
    <text evidence="10">The sequence shown here is derived from an EMBL/GenBank/DDBJ whole genome shotgun (WGS) entry which is preliminary data.</text>
</comment>
<dbReference type="PANTHER" id="PTHR18866">
    <property type="entry name" value="CARBOXYLASE:PYRUVATE/ACETYL-COA/PROPIONYL-COA CARBOXYLASE"/>
    <property type="match status" value="1"/>
</dbReference>
<dbReference type="Pfam" id="PF02786">
    <property type="entry name" value="CPSase_L_D2"/>
    <property type="match status" value="1"/>
</dbReference>
<evidence type="ECO:0000259" key="8">
    <source>
        <dbReference type="PROSITE" id="PS50975"/>
    </source>
</evidence>
<dbReference type="PROSITE" id="PS50979">
    <property type="entry name" value="BC"/>
    <property type="match status" value="1"/>
</dbReference>
<dbReference type="Gene3D" id="3.30.700.40">
    <property type="match status" value="1"/>
</dbReference>
<evidence type="ECO:0000256" key="2">
    <source>
        <dbReference type="ARBA" id="ARBA00022598"/>
    </source>
</evidence>
<keyword evidence="5" id="KW-0092">Biotin</keyword>